<accession>A0AAD9NM50</accession>
<gene>
    <name evidence="7" type="ORF">NP493_751g01036</name>
</gene>
<dbReference type="GO" id="GO:0005509">
    <property type="term" value="F:calcium ion binding"/>
    <property type="evidence" value="ECO:0007669"/>
    <property type="project" value="InterPro"/>
</dbReference>
<evidence type="ECO:0000313" key="8">
    <source>
        <dbReference type="Proteomes" id="UP001209878"/>
    </source>
</evidence>
<dbReference type="InterPro" id="IPR018097">
    <property type="entry name" value="EGF_Ca-bd_CS"/>
</dbReference>
<dbReference type="PROSITE" id="PS01187">
    <property type="entry name" value="EGF_CA"/>
    <property type="match status" value="1"/>
</dbReference>
<dbReference type="AlphaFoldDB" id="A0AAD9NM50"/>
<dbReference type="CDD" id="cd00054">
    <property type="entry name" value="EGF_CA"/>
    <property type="match status" value="1"/>
</dbReference>
<dbReference type="InterPro" id="IPR000742">
    <property type="entry name" value="EGF"/>
</dbReference>
<comment type="caution">
    <text evidence="5">Lacks conserved residue(s) required for the propagation of feature annotation.</text>
</comment>
<keyword evidence="1 5" id="KW-0245">EGF-like domain</keyword>
<dbReference type="SMART" id="SM00181">
    <property type="entry name" value="EGF"/>
    <property type="match status" value="2"/>
</dbReference>
<dbReference type="SMART" id="SM00179">
    <property type="entry name" value="EGF_CA"/>
    <property type="match status" value="2"/>
</dbReference>
<dbReference type="InterPro" id="IPR001881">
    <property type="entry name" value="EGF-like_Ca-bd_dom"/>
</dbReference>
<dbReference type="PROSITE" id="PS50026">
    <property type="entry name" value="EGF_3"/>
    <property type="match status" value="1"/>
</dbReference>
<evidence type="ECO:0000256" key="5">
    <source>
        <dbReference type="PROSITE-ProRule" id="PRU00076"/>
    </source>
</evidence>
<evidence type="ECO:0000259" key="6">
    <source>
        <dbReference type="PROSITE" id="PS50026"/>
    </source>
</evidence>
<comment type="caution">
    <text evidence="7">The sequence shown here is derived from an EMBL/GenBank/DDBJ whole genome shotgun (WGS) entry which is preliminary data.</text>
</comment>
<dbReference type="Pfam" id="PF14670">
    <property type="entry name" value="FXa_inhibition"/>
    <property type="match status" value="1"/>
</dbReference>
<dbReference type="InterPro" id="IPR000152">
    <property type="entry name" value="EGF-type_Asp/Asn_hydroxyl_site"/>
</dbReference>
<dbReference type="PROSITE" id="PS00010">
    <property type="entry name" value="ASX_HYDROXYL"/>
    <property type="match status" value="1"/>
</dbReference>
<sequence>MLLQYSAKYCITDVNECTDHNGGCSDTCTDNVGGFNCSCNDGFKLMKDKKGCKACPTGTWGKDCLRDCNCRDSDTACNETTGCAECPGGFTGGDCHEDIDECTVNDPCDGHSTCSNTIGTFKCVCHAGYTQYNATVCQGKQHVITTLYNSYVMDATLVLFVCVLCPRLDCFNSNALNRPRLPS</sequence>
<dbReference type="InterPro" id="IPR009030">
    <property type="entry name" value="Growth_fac_rcpt_cys_sf"/>
</dbReference>
<dbReference type="InterPro" id="IPR050751">
    <property type="entry name" value="ECM_structural_protein"/>
</dbReference>
<dbReference type="EMBL" id="JAODUO010000754">
    <property type="protein sequence ID" value="KAK2175060.1"/>
    <property type="molecule type" value="Genomic_DNA"/>
</dbReference>
<dbReference type="Proteomes" id="UP001209878">
    <property type="component" value="Unassembled WGS sequence"/>
</dbReference>
<organism evidence="7 8">
    <name type="scientific">Ridgeia piscesae</name>
    <name type="common">Tubeworm</name>
    <dbReference type="NCBI Taxonomy" id="27915"/>
    <lineage>
        <taxon>Eukaryota</taxon>
        <taxon>Metazoa</taxon>
        <taxon>Spiralia</taxon>
        <taxon>Lophotrochozoa</taxon>
        <taxon>Annelida</taxon>
        <taxon>Polychaeta</taxon>
        <taxon>Sedentaria</taxon>
        <taxon>Canalipalpata</taxon>
        <taxon>Sabellida</taxon>
        <taxon>Siboglinidae</taxon>
        <taxon>Ridgeia</taxon>
    </lineage>
</organism>
<evidence type="ECO:0000256" key="4">
    <source>
        <dbReference type="ARBA" id="ARBA00023157"/>
    </source>
</evidence>
<dbReference type="PANTHER" id="PTHR24034:SF89">
    <property type="entry name" value="COMPLEMENT COMPONENT C1Q RECEPTOR"/>
    <property type="match status" value="1"/>
</dbReference>
<dbReference type="PROSITE" id="PS01186">
    <property type="entry name" value="EGF_2"/>
    <property type="match status" value="2"/>
</dbReference>
<proteinExistence type="predicted"/>
<keyword evidence="2" id="KW-0732">Signal</keyword>
<keyword evidence="8" id="KW-1185">Reference proteome</keyword>
<keyword evidence="3" id="KW-0677">Repeat</keyword>
<dbReference type="PANTHER" id="PTHR24034">
    <property type="entry name" value="EGF-LIKE DOMAIN-CONTAINING PROTEIN"/>
    <property type="match status" value="1"/>
</dbReference>
<dbReference type="Pfam" id="PF07645">
    <property type="entry name" value="EGF_CA"/>
    <property type="match status" value="1"/>
</dbReference>
<evidence type="ECO:0000256" key="1">
    <source>
        <dbReference type="ARBA" id="ARBA00022536"/>
    </source>
</evidence>
<reference evidence="7" key="1">
    <citation type="journal article" date="2023" name="Mol. Biol. Evol.">
        <title>Third-Generation Sequencing Reveals the Adaptive Role of the Epigenome in Three Deep-Sea Polychaetes.</title>
        <authorList>
            <person name="Perez M."/>
            <person name="Aroh O."/>
            <person name="Sun Y."/>
            <person name="Lan Y."/>
            <person name="Juniper S.K."/>
            <person name="Young C.R."/>
            <person name="Angers B."/>
            <person name="Qian P.Y."/>
        </authorList>
    </citation>
    <scope>NUCLEOTIDE SEQUENCE</scope>
    <source>
        <strain evidence="7">R07B-5</strain>
    </source>
</reference>
<name>A0AAD9NM50_RIDPI</name>
<protein>
    <recommendedName>
        <fullName evidence="6">EGF-like domain-containing protein</fullName>
    </recommendedName>
</protein>
<evidence type="ECO:0000313" key="7">
    <source>
        <dbReference type="EMBL" id="KAK2175060.1"/>
    </source>
</evidence>
<dbReference type="SUPFAM" id="SSF57184">
    <property type="entry name" value="Growth factor receptor domain"/>
    <property type="match status" value="1"/>
</dbReference>
<dbReference type="InterPro" id="IPR049883">
    <property type="entry name" value="NOTCH1_EGF-like"/>
</dbReference>
<dbReference type="FunFam" id="2.10.25.10:FF:000038">
    <property type="entry name" value="Fibrillin 2"/>
    <property type="match status" value="1"/>
</dbReference>
<evidence type="ECO:0000256" key="2">
    <source>
        <dbReference type="ARBA" id="ARBA00022729"/>
    </source>
</evidence>
<dbReference type="Gene3D" id="2.10.25.10">
    <property type="entry name" value="Laminin"/>
    <property type="match status" value="2"/>
</dbReference>
<keyword evidence="4" id="KW-1015">Disulfide bond</keyword>
<feature type="domain" description="EGF-like" evidence="6">
    <location>
        <begin position="98"/>
        <end position="138"/>
    </location>
</feature>
<evidence type="ECO:0000256" key="3">
    <source>
        <dbReference type="ARBA" id="ARBA00022737"/>
    </source>
</evidence>